<evidence type="ECO:0000313" key="1">
    <source>
        <dbReference type="EMBL" id="GBP43412.1"/>
    </source>
</evidence>
<accession>A0A4C1VYL1</accession>
<dbReference type="AlphaFoldDB" id="A0A4C1VYL1"/>
<reference evidence="1 2" key="1">
    <citation type="journal article" date="2019" name="Commun. Biol.">
        <title>The bagworm genome reveals a unique fibroin gene that provides high tensile strength.</title>
        <authorList>
            <person name="Kono N."/>
            <person name="Nakamura H."/>
            <person name="Ohtoshi R."/>
            <person name="Tomita M."/>
            <person name="Numata K."/>
            <person name="Arakawa K."/>
        </authorList>
    </citation>
    <scope>NUCLEOTIDE SEQUENCE [LARGE SCALE GENOMIC DNA]</scope>
</reference>
<proteinExistence type="predicted"/>
<sequence>MPLRSSSELCDARGLTNSRRRLLRPLTAKYPLHELPLSDLGESKMKSYRCGHSFRKPLCQINPTSSHNLNASCSYVDSASIHQLGHKTAMSKICVSEMLSHSRRITTSPIPNR</sequence>
<keyword evidence="2" id="KW-1185">Reference proteome</keyword>
<protein>
    <submittedName>
        <fullName evidence="1">Uncharacterized protein</fullName>
    </submittedName>
</protein>
<evidence type="ECO:0000313" key="2">
    <source>
        <dbReference type="Proteomes" id="UP000299102"/>
    </source>
</evidence>
<name>A0A4C1VYL1_EUMVA</name>
<gene>
    <name evidence="1" type="ORF">EVAR_33940_1</name>
</gene>
<comment type="caution">
    <text evidence="1">The sequence shown here is derived from an EMBL/GenBank/DDBJ whole genome shotgun (WGS) entry which is preliminary data.</text>
</comment>
<dbReference type="EMBL" id="BGZK01000435">
    <property type="protein sequence ID" value="GBP43412.1"/>
    <property type="molecule type" value="Genomic_DNA"/>
</dbReference>
<dbReference type="Proteomes" id="UP000299102">
    <property type="component" value="Unassembled WGS sequence"/>
</dbReference>
<organism evidence="1 2">
    <name type="scientific">Eumeta variegata</name>
    <name type="common">Bagworm moth</name>
    <name type="synonym">Eumeta japonica</name>
    <dbReference type="NCBI Taxonomy" id="151549"/>
    <lineage>
        <taxon>Eukaryota</taxon>
        <taxon>Metazoa</taxon>
        <taxon>Ecdysozoa</taxon>
        <taxon>Arthropoda</taxon>
        <taxon>Hexapoda</taxon>
        <taxon>Insecta</taxon>
        <taxon>Pterygota</taxon>
        <taxon>Neoptera</taxon>
        <taxon>Endopterygota</taxon>
        <taxon>Lepidoptera</taxon>
        <taxon>Glossata</taxon>
        <taxon>Ditrysia</taxon>
        <taxon>Tineoidea</taxon>
        <taxon>Psychidae</taxon>
        <taxon>Oiketicinae</taxon>
        <taxon>Eumeta</taxon>
    </lineage>
</organism>